<name>A0A1I4UZ25_9FLAO</name>
<dbReference type="SUPFAM" id="SSF69635">
    <property type="entry name" value="Type III secretory system chaperone-like"/>
    <property type="match status" value="1"/>
</dbReference>
<sequence length="130" mass="15065">MNYFSKVENFIQNINYTITYKNEKEGVFMIENLLDGVQNLIVGIAPPIIIFELYLFTINNDNTEMLKALLMKNRDIIHGAFAITEDGQKVIYRYTLQISNLDQNEFEATLNSLSLLMSEYSAQLIKFSKH</sequence>
<dbReference type="OrthoDB" id="361060at2"/>
<evidence type="ECO:0000313" key="2">
    <source>
        <dbReference type="Proteomes" id="UP000199149"/>
    </source>
</evidence>
<protein>
    <recommendedName>
        <fullName evidence="3">Sensory transduction regulator</fullName>
    </recommendedName>
</protein>
<proteinExistence type="predicted"/>
<dbReference type="InterPro" id="IPR054345">
    <property type="entry name" value="Tir-like"/>
</dbReference>
<organism evidence="1 2">
    <name type="scientific">Algoriella xinjiangensis</name>
    <dbReference type="NCBI Taxonomy" id="684065"/>
    <lineage>
        <taxon>Bacteria</taxon>
        <taxon>Pseudomonadati</taxon>
        <taxon>Bacteroidota</taxon>
        <taxon>Flavobacteriia</taxon>
        <taxon>Flavobacteriales</taxon>
        <taxon>Weeksellaceae</taxon>
        <taxon>Algoriella</taxon>
    </lineage>
</organism>
<keyword evidence="2" id="KW-1185">Reference proteome</keyword>
<dbReference type="RefSeq" id="WP_092907314.1">
    <property type="nucleotide sequence ID" value="NZ_FOUZ01000004.1"/>
</dbReference>
<dbReference type="STRING" id="684065.SAMN05421738_104191"/>
<evidence type="ECO:0000313" key="1">
    <source>
        <dbReference type="EMBL" id="SFM94181.1"/>
    </source>
</evidence>
<gene>
    <name evidence="1" type="ORF">SAMN05421738_104191</name>
</gene>
<dbReference type="Proteomes" id="UP000199149">
    <property type="component" value="Unassembled WGS sequence"/>
</dbReference>
<reference evidence="2" key="1">
    <citation type="submission" date="2016-10" db="EMBL/GenBank/DDBJ databases">
        <authorList>
            <person name="Varghese N."/>
            <person name="Submissions S."/>
        </authorList>
    </citation>
    <scope>NUCLEOTIDE SEQUENCE [LARGE SCALE GENOMIC DNA]</scope>
    <source>
        <strain evidence="2">XJ109</strain>
    </source>
</reference>
<dbReference type="AlphaFoldDB" id="A0A1I4UZ25"/>
<dbReference type="Gene3D" id="3.30.1460.10">
    <property type="match status" value="1"/>
</dbReference>
<dbReference type="Pfam" id="PF22550">
    <property type="entry name" value="CesT_Tir_1"/>
    <property type="match status" value="1"/>
</dbReference>
<evidence type="ECO:0008006" key="3">
    <source>
        <dbReference type="Google" id="ProtNLM"/>
    </source>
</evidence>
<dbReference type="EMBL" id="FOUZ01000004">
    <property type="protein sequence ID" value="SFM94181.1"/>
    <property type="molecule type" value="Genomic_DNA"/>
</dbReference>
<accession>A0A1I4UZ25</accession>